<dbReference type="InterPro" id="IPR002182">
    <property type="entry name" value="NB-ARC"/>
</dbReference>
<dbReference type="Gene3D" id="3.40.50.300">
    <property type="entry name" value="P-loop containing nucleotide triphosphate hydrolases"/>
    <property type="match status" value="1"/>
</dbReference>
<name>A0ABZ1JEJ5_9ACTN</name>
<evidence type="ECO:0000313" key="4">
    <source>
        <dbReference type="Proteomes" id="UP001432166"/>
    </source>
</evidence>
<dbReference type="NCBIfam" id="NF040586">
    <property type="entry name" value="FxSxx_TPR"/>
    <property type="match status" value="1"/>
</dbReference>
<dbReference type="Pfam" id="PF13424">
    <property type="entry name" value="TPR_12"/>
    <property type="match status" value="1"/>
</dbReference>
<dbReference type="InterPro" id="IPR056681">
    <property type="entry name" value="DUF7779"/>
</dbReference>
<dbReference type="Pfam" id="PF25000">
    <property type="entry name" value="DUF7779"/>
    <property type="match status" value="1"/>
</dbReference>
<reference evidence="3" key="1">
    <citation type="submission" date="2022-10" db="EMBL/GenBank/DDBJ databases">
        <title>The complete genomes of actinobacterial strains from the NBC collection.</title>
        <authorList>
            <person name="Joergensen T.S."/>
            <person name="Alvarez Arevalo M."/>
            <person name="Sterndorff E.B."/>
            <person name="Faurdal D."/>
            <person name="Vuksanovic O."/>
            <person name="Mourched A.-S."/>
            <person name="Charusanti P."/>
            <person name="Shaw S."/>
            <person name="Blin K."/>
            <person name="Weber T."/>
        </authorList>
    </citation>
    <scope>NUCLEOTIDE SEQUENCE</scope>
    <source>
        <strain evidence="3">NBC_00189</strain>
    </source>
</reference>
<dbReference type="SUPFAM" id="SSF52540">
    <property type="entry name" value="P-loop containing nucleoside triphosphate hydrolases"/>
    <property type="match status" value="1"/>
</dbReference>
<dbReference type="Pfam" id="PF00931">
    <property type="entry name" value="NB-ARC"/>
    <property type="match status" value="1"/>
</dbReference>
<evidence type="ECO:0000259" key="2">
    <source>
        <dbReference type="Pfam" id="PF25000"/>
    </source>
</evidence>
<proteinExistence type="predicted"/>
<feature type="domain" description="DUF7779" evidence="2">
    <location>
        <begin position="397"/>
        <end position="481"/>
    </location>
</feature>
<dbReference type="EMBL" id="CP108133">
    <property type="protein sequence ID" value="WTP48976.1"/>
    <property type="molecule type" value="Genomic_DNA"/>
</dbReference>
<protein>
    <submittedName>
        <fullName evidence="3">FxSxx-COOH system tetratricopeptide repeat protein</fullName>
    </submittedName>
</protein>
<sequence>MIDHAPYDRMWALWVEDAVGPQVDIALHPDADAGRGPDRPPDGDWTLVVVSAARAKHLGDEQAEPIWERDDDFLAGERTVVVQVDGPVLGVRAERCLADLTSADAARAEEVLWQTLRRLGVPPDVLPTAHGSRSARFPADGPRHCRLPPTDRSFRGRNELLAWMHERLVTASSAASPRALCLWGLGGVGKTSLALEYAHRFQQYYETIWWVRAETEADLRSDLVDLGSQLGVRDDADMATMLRELLRLLALAQGVLLILDNAEPTTWLRNLWPRGHGVHVLVTSRQPDWAGLLDLDGRTEVPLPGVLDAADLLLAASEGGAAPGDSATAEAIAEELGRLPLALSHAAAYVRQSGITLHQFHALLATSRQRLLSNYRPRPTSLPVALTWVLSLQRSDHETPGSADLMRLCAMLAPDDIPRGALHEQGDAVCGSLAGVLADAVAFDAAIRTLVKYSLVKAAPDSLRIHRLVQDAVAAEFTAQEAARWLGSAASVVLAAFPGHVDDVDQWSVCDRLTAHAQAVVLRHGQLPSGDIEDDTRRAVRSSVAALALRCGEYQLERGNVPTADGLLITAVRLFRETAGESGANYSTASARSALAAYRLADLHTARRRAEAAIAACTDGTDPGVQVLAFHTLSRILVEFSDLNEAYRLAERARRTLRGIPGTSVIPTGEDLLTVQRTLAVIEWRRGNYRSAVRWGRTADAQRNDRHLLTPHFEPMEMALAELLGDRERIRAIGERAEQSMVELEPRLGPDHPEVIGRRYLVAESAAHLGDHDKAERLLRVNLDGLRHSSGPEHPSTARAELSLGGVLCLRGESEEGLAVLQHALAIYERDYGADHPYAAEGLAALGSAEAVCGLSDQAEAHLRAAWSINERAYGSDHPKLAFIFNDLSALLLARDAGSGEAVELAARADAIRTGAAAP</sequence>
<dbReference type="InterPro" id="IPR027417">
    <property type="entry name" value="P-loop_NTPase"/>
</dbReference>
<organism evidence="3 4">
    <name type="scientific">Streptomyces tauricus</name>
    <dbReference type="NCBI Taxonomy" id="68274"/>
    <lineage>
        <taxon>Bacteria</taxon>
        <taxon>Bacillati</taxon>
        <taxon>Actinomycetota</taxon>
        <taxon>Actinomycetes</taxon>
        <taxon>Kitasatosporales</taxon>
        <taxon>Streptomycetaceae</taxon>
        <taxon>Streptomyces</taxon>
        <taxon>Streptomyces aurantiacus group</taxon>
    </lineage>
</organism>
<feature type="domain" description="NB-ARC" evidence="1">
    <location>
        <begin position="175"/>
        <end position="290"/>
    </location>
</feature>
<dbReference type="PANTHER" id="PTHR35205:SF1">
    <property type="entry name" value="ZU5 DOMAIN-CONTAINING PROTEIN"/>
    <property type="match status" value="1"/>
</dbReference>
<gene>
    <name evidence="3" type="primary">fxsT</name>
    <name evidence="3" type="ORF">OG288_12075</name>
</gene>
<keyword evidence="4" id="KW-1185">Reference proteome</keyword>
<dbReference type="InterPro" id="IPR011990">
    <property type="entry name" value="TPR-like_helical_dom_sf"/>
</dbReference>
<evidence type="ECO:0000313" key="3">
    <source>
        <dbReference type="EMBL" id="WTP48976.1"/>
    </source>
</evidence>
<accession>A0ABZ1JEJ5</accession>
<dbReference type="PRINTS" id="PR00364">
    <property type="entry name" value="DISEASERSIST"/>
</dbReference>
<dbReference type="SUPFAM" id="SSF48452">
    <property type="entry name" value="TPR-like"/>
    <property type="match status" value="3"/>
</dbReference>
<dbReference type="RefSeq" id="WP_328937401.1">
    <property type="nucleotide sequence ID" value="NZ_CP108133.1"/>
</dbReference>
<dbReference type="Proteomes" id="UP001432166">
    <property type="component" value="Chromosome"/>
</dbReference>
<dbReference type="PANTHER" id="PTHR35205">
    <property type="entry name" value="NB-ARC AND TPR DOMAIN PROTEIN"/>
    <property type="match status" value="1"/>
</dbReference>
<dbReference type="Gene3D" id="1.25.40.10">
    <property type="entry name" value="Tetratricopeptide repeat domain"/>
    <property type="match status" value="1"/>
</dbReference>
<evidence type="ECO:0000259" key="1">
    <source>
        <dbReference type="Pfam" id="PF00931"/>
    </source>
</evidence>